<keyword evidence="3" id="KW-1185">Reference proteome</keyword>
<dbReference type="Proteomes" id="UP000775547">
    <property type="component" value="Unassembled WGS sequence"/>
</dbReference>
<sequence>MTQGSLSGMDFACSGRPDSFSAPQAGPSSRTSVLSSVVPYLRRIDINGLTAHQKVPLLTLKLSSPSFLDSVVTDDATKQPLYTIRTSGVLTKITRADPWDRETKTAEIQWPRSAPAKGKGTSDGVLIQMRGLRWKGSETFLRRGSILRHCTTAAVKGPLAILDPATDSFPPQLNVFESLHDKYDVRPMLVHHGVSILLLDYLLVTALLLVTDIQDWMLVKKLEDIVVPIGHSRDLPRMSPPKPAPGNTSTSNLQWRKIMYGEPLFPKWSSQSSAGSDCTTPDSLTPAALSAEQLAKVAYGHPLFPSLRSSSPTPTVSSESASDHMFFYPLVPASISRPPSPSSESIFNPQSRSNAPSHTYLDPSFYNKEDDIPPVPPLPVRFTSSTGSSRGSRLRPLTSTAPTNSSTHDTNTMRRLPEPPLPPVPPLIHRRQSTPLRSMSAPSPTTPHTNEHPDLALPLALRRSFDSPATPTTPRRSGRQLPQPPSMITSSAPPTPLPVRTDNKYSSRAVALSRSHSQSHSLRSAEKWSTYRTLPAPPSTPRTRQGEDGRVSSQVKSAEEWMGVGGEESGGAAAVYDTPPPAYNSINFLRGVEHGRQARGEVSSSLPTK</sequence>
<evidence type="ECO:0000256" key="1">
    <source>
        <dbReference type="SAM" id="MobiDB-lite"/>
    </source>
</evidence>
<proteinExistence type="predicted"/>
<reference evidence="2" key="1">
    <citation type="submission" date="2020-07" db="EMBL/GenBank/DDBJ databases">
        <authorList>
            <person name="Nieuwenhuis M."/>
            <person name="Van De Peppel L.J.J."/>
        </authorList>
    </citation>
    <scope>NUCLEOTIDE SEQUENCE</scope>
    <source>
        <strain evidence="2">AP01</strain>
        <tissue evidence="2">Mycelium</tissue>
    </source>
</reference>
<comment type="caution">
    <text evidence="2">The sequence shown here is derived from an EMBL/GenBank/DDBJ whole genome shotgun (WGS) entry which is preliminary data.</text>
</comment>
<gene>
    <name evidence="2" type="ORF">DXG03_002235</name>
</gene>
<dbReference type="AlphaFoldDB" id="A0A9P7G4K8"/>
<reference evidence="2" key="2">
    <citation type="submission" date="2021-10" db="EMBL/GenBank/DDBJ databases">
        <title>Phylogenomics reveals ancestral predisposition of the termite-cultivated fungus Termitomyces towards a domesticated lifestyle.</title>
        <authorList>
            <person name="Auxier B."/>
            <person name="Grum-Grzhimaylo A."/>
            <person name="Cardenas M.E."/>
            <person name="Lodge J.D."/>
            <person name="Laessoe T."/>
            <person name="Pedersen O."/>
            <person name="Smith M.E."/>
            <person name="Kuyper T.W."/>
            <person name="Franco-Molano E.A."/>
            <person name="Baroni T.J."/>
            <person name="Aanen D.K."/>
        </authorList>
    </citation>
    <scope>NUCLEOTIDE SEQUENCE</scope>
    <source>
        <strain evidence="2">AP01</strain>
        <tissue evidence="2">Mycelium</tissue>
    </source>
</reference>
<protein>
    <submittedName>
        <fullName evidence="2">Uncharacterized protein</fullName>
    </submittedName>
</protein>
<feature type="region of interest" description="Disordered" evidence="1">
    <location>
        <begin position="465"/>
        <end position="576"/>
    </location>
</feature>
<organism evidence="2 3">
    <name type="scientific">Asterophora parasitica</name>
    <dbReference type="NCBI Taxonomy" id="117018"/>
    <lineage>
        <taxon>Eukaryota</taxon>
        <taxon>Fungi</taxon>
        <taxon>Dikarya</taxon>
        <taxon>Basidiomycota</taxon>
        <taxon>Agaricomycotina</taxon>
        <taxon>Agaricomycetes</taxon>
        <taxon>Agaricomycetidae</taxon>
        <taxon>Agaricales</taxon>
        <taxon>Tricholomatineae</taxon>
        <taxon>Lyophyllaceae</taxon>
        <taxon>Asterophora</taxon>
    </lineage>
</organism>
<feature type="compositionally biased region" description="Low complexity" evidence="1">
    <location>
        <begin position="511"/>
        <end position="522"/>
    </location>
</feature>
<feature type="compositionally biased region" description="Polar residues" evidence="1">
    <location>
        <begin position="346"/>
        <end position="357"/>
    </location>
</feature>
<feature type="compositionally biased region" description="Polar residues" evidence="1">
    <location>
        <begin position="401"/>
        <end position="410"/>
    </location>
</feature>
<evidence type="ECO:0000313" key="3">
    <source>
        <dbReference type="Proteomes" id="UP000775547"/>
    </source>
</evidence>
<feature type="compositionally biased region" description="Low complexity" evidence="1">
    <location>
        <begin position="381"/>
        <end position="400"/>
    </location>
</feature>
<evidence type="ECO:0000313" key="2">
    <source>
        <dbReference type="EMBL" id="KAG5642754.1"/>
    </source>
</evidence>
<name>A0A9P7G4K8_9AGAR</name>
<accession>A0A9P7G4K8</accession>
<dbReference type="OrthoDB" id="3270497at2759"/>
<feature type="region of interest" description="Disordered" evidence="1">
    <location>
        <begin position="338"/>
        <end position="430"/>
    </location>
</feature>
<dbReference type="EMBL" id="JABCKV010000160">
    <property type="protein sequence ID" value="KAG5642754.1"/>
    <property type="molecule type" value="Genomic_DNA"/>
</dbReference>